<dbReference type="FunFam" id="3.40.50.720:FF:000084">
    <property type="entry name" value="Short-chain dehydrogenase reductase"/>
    <property type="match status" value="1"/>
</dbReference>
<evidence type="ECO:0000256" key="3">
    <source>
        <dbReference type="RuleBase" id="RU000363"/>
    </source>
</evidence>
<dbReference type="AlphaFoldDB" id="A0A6N7LHJ6"/>
<dbReference type="EMBL" id="WITC01000061">
    <property type="protein sequence ID" value="MQX16355.1"/>
    <property type="molecule type" value="Genomic_DNA"/>
</dbReference>
<organism evidence="5 6">
    <name type="scientific">Sinorhizobium terangae</name>
    <dbReference type="NCBI Taxonomy" id="110322"/>
    <lineage>
        <taxon>Bacteria</taxon>
        <taxon>Pseudomonadati</taxon>
        <taxon>Pseudomonadota</taxon>
        <taxon>Alphaproteobacteria</taxon>
        <taxon>Hyphomicrobiales</taxon>
        <taxon>Rhizobiaceae</taxon>
        <taxon>Sinorhizobium/Ensifer group</taxon>
        <taxon>Sinorhizobium</taxon>
    </lineage>
</organism>
<dbReference type="InterPro" id="IPR057326">
    <property type="entry name" value="KR_dom"/>
</dbReference>
<evidence type="ECO:0000313" key="5">
    <source>
        <dbReference type="EMBL" id="MQX16355.1"/>
    </source>
</evidence>
<dbReference type="PRINTS" id="PR00080">
    <property type="entry name" value="SDRFAMILY"/>
</dbReference>
<dbReference type="Proteomes" id="UP000439983">
    <property type="component" value="Unassembled WGS sequence"/>
</dbReference>
<dbReference type="InterPro" id="IPR036291">
    <property type="entry name" value="NAD(P)-bd_dom_sf"/>
</dbReference>
<evidence type="ECO:0000256" key="2">
    <source>
        <dbReference type="ARBA" id="ARBA00023002"/>
    </source>
</evidence>
<evidence type="ECO:0000259" key="4">
    <source>
        <dbReference type="SMART" id="SM00822"/>
    </source>
</evidence>
<dbReference type="PANTHER" id="PTHR24321:SF15">
    <property type="entry name" value="OXIDOREDUCTASE UCPA"/>
    <property type="match status" value="1"/>
</dbReference>
<evidence type="ECO:0000256" key="1">
    <source>
        <dbReference type="ARBA" id="ARBA00006484"/>
    </source>
</evidence>
<dbReference type="PANTHER" id="PTHR24321">
    <property type="entry name" value="DEHYDROGENASES, SHORT CHAIN"/>
    <property type="match status" value="1"/>
</dbReference>
<accession>A0A6N7LHJ6</accession>
<comment type="caution">
    <text evidence="5">The sequence shown here is derived from an EMBL/GenBank/DDBJ whole genome shotgun (WGS) entry which is preliminary data.</text>
</comment>
<dbReference type="Gene3D" id="3.40.50.720">
    <property type="entry name" value="NAD(P)-binding Rossmann-like Domain"/>
    <property type="match status" value="1"/>
</dbReference>
<dbReference type="GO" id="GO:0016491">
    <property type="term" value="F:oxidoreductase activity"/>
    <property type="evidence" value="ECO:0007669"/>
    <property type="project" value="UniProtKB-KW"/>
</dbReference>
<keyword evidence="2" id="KW-0560">Oxidoreductase</keyword>
<keyword evidence="6" id="KW-1185">Reference proteome</keyword>
<dbReference type="SMART" id="SM00822">
    <property type="entry name" value="PKS_KR"/>
    <property type="match status" value="1"/>
</dbReference>
<dbReference type="NCBIfam" id="NF004203">
    <property type="entry name" value="PRK05653.2-4"/>
    <property type="match status" value="1"/>
</dbReference>
<feature type="domain" description="Ketoreductase" evidence="4">
    <location>
        <begin position="6"/>
        <end position="197"/>
    </location>
</feature>
<dbReference type="SUPFAM" id="SSF51735">
    <property type="entry name" value="NAD(P)-binding Rossmann-fold domains"/>
    <property type="match status" value="1"/>
</dbReference>
<proteinExistence type="inferred from homology"/>
<reference evidence="5 6" key="1">
    <citation type="journal article" date="2013" name="Genome Biol.">
        <title>Comparative genomics of the core and accessory genomes of 48 Sinorhizobium strains comprising five genospecies.</title>
        <authorList>
            <person name="Sugawara M."/>
            <person name="Epstein B."/>
            <person name="Badgley B.D."/>
            <person name="Unno T."/>
            <person name="Xu L."/>
            <person name="Reese J."/>
            <person name="Gyaneshwar P."/>
            <person name="Denny R."/>
            <person name="Mudge J."/>
            <person name="Bharti A.K."/>
            <person name="Farmer A.D."/>
            <person name="May G.D."/>
            <person name="Woodward J.E."/>
            <person name="Medigue C."/>
            <person name="Vallenet D."/>
            <person name="Lajus A."/>
            <person name="Rouy Z."/>
            <person name="Martinez-Vaz B."/>
            <person name="Tiffin P."/>
            <person name="Young N.D."/>
            <person name="Sadowsky M.J."/>
        </authorList>
    </citation>
    <scope>NUCLEOTIDE SEQUENCE [LARGE SCALE GENOMIC DNA]</scope>
    <source>
        <strain evidence="5 6">USDA4894</strain>
    </source>
</reference>
<dbReference type="RefSeq" id="WP_153440287.1">
    <property type="nucleotide sequence ID" value="NZ_JACIGA010000002.1"/>
</dbReference>
<dbReference type="Pfam" id="PF00106">
    <property type="entry name" value="adh_short"/>
    <property type="match status" value="1"/>
</dbReference>
<sequence>MADRSSVALVTGAGSGIGRATALALAADRVKVGLLGRTRTELEDCASAIGAAGGQALVLEADVADELAMRNAVKTLVREFEHLDVVVANAGINGVWAPIDDLKPSEWDKTIAVNLRGTFLTLHTTVPYLKQNGGGAIVIVSSINGTRTFTTPGATAYAATKAAQVAMVQQLALELARHRIRVNAVCPGEIETRIDENTNLRNADETAIPVEWPDGQIPITGGKPGRSEDVAEVIRFLVSDDARHVTGSPIWIDGGQGLLR</sequence>
<dbReference type="PRINTS" id="PR00081">
    <property type="entry name" value="GDHRDH"/>
</dbReference>
<dbReference type="InterPro" id="IPR002347">
    <property type="entry name" value="SDR_fam"/>
</dbReference>
<dbReference type="OrthoDB" id="9812986at2"/>
<name>A0A6N7LHJ6_SINTE</name>
<dbReference type="CDD" id="cd05233">
    <property type="entry name" value="SDR_c"/>
    <property type="match status" value="1"/>
</dbReference>
<evidence type="ECO:0000313" key="6">
    <source>
        <dbReference type="Proteomes" id="UP000439983"/>
    </source>
</evidence>
<gene>
    <name evidence="5" type="ORF">GHK62_16745</name>
</gene>
<comment type="similarity">
    <text evidence="1 3">Belongs to the short-chain dehydrogenases/reductases (SDR) family.</text>
</comment>
<protein>
    <submittedName>
        <fullName evidence="5">SDR family oxidoreductase</fullName>
    </submittedName>
</protein>